<dbReference type="AlphaFoldDB" id="A0A0C5VH16"/>
<evidence type="ECO:0000256" key="1">
    <source>
        <dbReference type="ARBA" id="ARBA00006432"/>
    </source>
</evidence>
<dbReference type="PANTHER" id="PTHR42921:SF1">
    <property type="entry name" value="ACETOACETYL-COA SYNTHETASE"/>
    <property type="match status" value="1"/>
</dbReference>
<feature type="domain" description="AMP-dependent synthetase/ligase" evidence="5">
    <location>
        <begin position="97"/>
        <end position="472"/>
    </location>
</feature>
<dbReference type="NCBIfam" id="TIGR01217">
    <property type="entry name" value="ac_ac_CoA_syn"/>
    <property type="match status" value="1"/>
</dbReference>
<evidence type="ECO:0000256" key="3">
    <source>
        <dbReference type="ARBA" id="ARBA00022741"/>
    </source>
</evidence>
<dbReference type="Proteomes" id="UP000032266">
    <property type="component" value="Chromosome"/>
</dbReference>
<evidence type="ECO:0000313" key="7">
    <source>
        <dbReference type="Proteomes" id="UP000032266"/>
    </source>
</evidence>
<accession>A0A0C5VH16</accession>
<dbReference type="PANTHER" id="PTHR42921">
    <property type="entry name" value="ACETOACETYL-COA SYNTHETASE"/>
    <property type="match status" value="1"/>
</dbReference>
<dbReference type="InterPro" id="IPR045851">
    <property type="entry name" value="AMP-bd_C_sf"/>
</dbReference>
<dbReference type="GO" id="GO:0006629">
    <property type="term" value="P:lipid metabolic process"/>
    <property type="evidence" value="ECO:0007669"/>
    <property type="project" value="InterPro"/>
</dbReference>
<dbReference type="EC" id="6.2.1.16" evidence="6"/>
<dbReference type="RefSeq" id="WP_044616564.1">
    <property type="nucleotide sequence ID" value="NZ_CP007142.1"/>
</dbReference>
<keyword evidence="4" id="KW-0067">ATP-binding</keyword>
<dbReference type="EMBL" id="CP007142">
    <property type="protein sequence ID" value="AJQ93917.1"/>
    <property type="molecule type" value="Genomic_DNA"/>
</dbReference>
<dbReference type="InterPro" id="IPR005914">
    <property type="entry name" value="Acac_CoA_synth"/>
</dbReference>
<keyword evidence="3" id="KW-0547">Nucleotide-binding</keyword>
<dbReference type="InterPro" id="IPR020845">
    <property type="entry name" value="AMP-binding_CS"/>
</dbReference>
<dbReference type="SUPFAM" id="SSF56801">
    <property type="entry name" value="Acetyl-CoA synthetase-like"/>
    <property type="match status" value="1"/>
</dbReference>
<dbReference type="STRING" id="1445510.YC6258_01873"/>
<dbReference type="PATRIC" id="fig|1445510.3.peg.1834"/>
<keyword evidence="2 6" id="KW-0436">Ligase</keyword>
<dbReference type="NCBIfam" id="NF002937">
    <property type="entry name" value="PRK03584.1"/>
    <property type="match status" value="1"/>
</dbReference>
<dbReference type="Pfam" id="PF00501">
    <property type="entry name" value="AMP-binding"/>
    <property type="match status" value="1"/>
</dbReference>
<reference evidence="6 7" key="1">
    <citation type="submission" date="2014-01" db="EMBL/GenBank/DDBJ databases">
        <title>Full genme sequencing of cellulolytic bacterium Gynuella sunshinyii YC6258T gen. nov., sp. nov.</title>
        <authorList>
            <person name="Khan H."/>
            <person name="Chung E.J."/>
            <person name="Chung Y.R."/>
        </authorList>
    </citation>
    <scope>NUCLEOTIDE SEQUENCE [LARGE SCALE GENOMIC DNA]</scope>
    <source>
        <strain evidence="6 7">YC6258</strain>
    </source>
</reference>
<dbReference type="HOGENOM" id="CLU_000022_3_3_6"/>
<evidence type="ECO:0000259" key="5">
    <source>
        <dbReference type="Pfam" id="PF00501"/>
    </source>
</evidence>
<gene>
    <name evidence="6" type="ORF">YC6258_01873</name>
</gene>
<dbReference type="Gene3D" id="3.40.50.12780">
    <property type="entry name" value="N-terminal domain of ligase-like"/>
    <property type="match status" value="1"/>
</dbReference>
<dbReference type="InterPro" id="IPR042099">
    <property type="entry name" value="ANL_N_sf"/>
</dbReference>
<evidence type="ECO:0000256" key="4">
    <source>
        <dbReference type="ARBA" id="ARBA00022840"/>
    </source>
</evidence>
<comment type="similarity">
    <text evidence="1">Belongs to the ATP-dependent AMP-binding enzyme family.</text>
</comment>
<dbReference type="Gene3D" id="3.30.300.30">
    <property type="match status" value="1"/>
</dbReference>
<organism evidence="6 7">
    <name type="scientific">Gynuella sunshinyii YC6258</name>
    <dbReference type="NCBI Taxonomy" id="1445510"/>
    <lineage>
        <taxon>Bacteria</taxon>
        <taxon>Pseudomonadati</taxon>
        <taxon>Pseudomonadota</taxon>
        <taxon>Gammaproteobacteria</taxon>
        <taxon>Oceanospirillales</taxon>
        <taxon>Saccharospirillaceae</taxon>
        <taxon>Gynuella</taxon>
    </lineage>
</organism>
<dbReference type="InterPro" id="IPR000873">
    <property type="entry name" value="AMP-dep_synth/lig_dom"/>
</dbReference>
<evidence type="ECO:0000256" key="2">
    <source>
        <dbReference type="ARBA" id="ARBA00022598"/>
    </source>
</evidence>
<name>A0A0C5VH16_9GAMM</name>
<dbReference type="PROSITE" id="PS00455">
    <property type="entry name" value="AMP_BINDING"/>
    <property type="match status" value="1"/>
</dbReference>
<proteinExistence type="inferred from homology"/>
<evidence type="ECO:0000313" key="6">
    <source>
        <dbReference type="EMBL" id="AJQ93917.1"/>
    </source>
</evidence>
<protein>
    <submittedName>
        <fullName evidence="6">Acyl-coenzyme A synthetase/AMP-(Fatty) acid ligase</fullName>
        <ecNumber evidence="6">6.2.1.16</ecNumber>
    </submittedName>
</protein>
<dbReference type="GO" id="GO:0030729">
    <property type="term" value="F:acetoacetate-CoA ligase activity"/>
    <property type="evidence" value="ECO:0007669"/>
    <property type="project" value="UniProtKB-EC"/>
</dbReference>
<keyword evidence="7" id="KW-1185">Reference proteome</keyword>
<dbReference type="KEGG" id="gsn:YC6258_01873"/>
<sequence>MDDVLWTPDERYRRQSNMQLFCDYLVAQGYPCFGDYPSLHQWSIRNLNDFWLQFWRFSGLKALTEPTVGFSGDSENAEQRGWFPNISLNYAENLLRFANAEPDRIIAVTVNEQGVTREITGGWLYQQVAAVAVALRTLGVAPGDRVVGYLNHSQEALVVMLATTAIGAVWSSASPDFGAAGIIDRFGQISPKVVFANTRYRYGGKEYDRRQEIKELVDALSPSLSCLIPIESGISIDTPCQSLSWKQFVQQGMQANNDGKIDYFYGPFDHPLFILFSSGTTGKPKCIVHGSGGTLLQHAKELLLHTNLTMDSVFSYFTTTGWMMWNWQASALLTGAKLIMFDGHPGYPDTTRLWRLIEQFDISHLGTSAKYISSCRIQNIPMASMRMKSLQVLLSTGSPLQPEDFDWVYQHMPQVHLASISGGTDIVSCFVLGNPFSPVRRGRIQGPGLAMNVQAYDEYGNAVIGQKGELVCLNPVPSMPVCFWNDKHHNRYRECYFNRYPGVWVHGDYVEFDQDGSAIIHGRSDTTLNPGGIRIGTAEIYRQVETIAGVLDSLVVGMPEAGDTVIVLMVKLTAETVFTVELVENIKSTIRRCASPRHVPKYVFQISDIPYTRSGKKVELAALNALTGRSIENQSALANPEVLDEIARLFPSVPEK</sequence>
<dbReference type="OrthoDB" id="9803968at2"/>
<dbReference type="GO" id="GO:0005524">
    <property type="term" value="F:ATP binding"/>
    <property type="evidence" value="ECO:0007669"/>
    <property type="project" value="UniProtKB-KW"/>
</dbReference>